<keyword evidence="6" id="KW-1185">Reference proteome</keyword>
<organism evidence="5 6">
    <name type="scientific">Qipengyuania profundimaris</name>
    <dbReference type="NCBI Taxonomy" id="3067652"/>
    <lineage>
        <taxon>Bacteria</taxon>
        <taxon>Pseudomonadati</taxon>
        <taxon>Pseudomonadota</taxon>
        <taxon>Alphaproteobacteria</taxon>
        <taxon>Sphingomonadales</taxon>
        <taxon>Erythrobacteraceae</taxon>
        <taxon>Qipengyuania</taxon>
    </lineage>
</organism>
<accession>A0ABT9HRA9</accession>
<dbReference type="CDD" id="cd00038">
    <property type="entry name" value="CAP_ED"/>
    <property type="match status" value="1"/>
</dbReference>
<dbReference type="Gene3D" id="1.10.10.10">
    <property type="entry name" value="Winged helix-like DNA-binding domain superfamily/Winged helix DNA-binding domain"/>
    <property type="match status" value="1"/>
</dbReference>
<reference evidence="5 6" key="1">
    <citation type="submission" date="2023-08" db="EMBL/GenBank/DDBJ databases">
        <title>genomic of G39.</title>
        <authorList>
            <person name="Wang Y."/>
        </authorList>
    </citation>
    <scope>NUCLEOTIDE SEQUENCE [LARGE SCALE GENOMIC DNA]</scope>
    <source>
        <strain evidence="5 6">G39</strain>
    </source>
</reference>
<protein>
    <submittedName>
        <fullName evidence="5">Crp/Fnr family transcriptional regulator</fullName>
    </submittedName>
</protein>
<proteinExistence type="predicted"/>
<feature type="domain" description="HTH crp-type" evidence="4">
    <location>
        <begin position="145"/>
        <end position="219"/>
    </location>
</feature>
<dbReference type="InterPro" id="IPR014710">
    <property type="entry name" value="RmlC-like_jellyroll"/>
</dbReference>
<dbReference type="PROSITE" id="PS51063">
    <property type="entry name" value="HTH_CRP_2"/>
    <property type="match status" value="1"/>
</dbReference>
<keyword evidence="3" id="KW-0804">Transcription</keyword>
<evidence type="ECO:0000313" key="6">
    <source>
        <dbReference type="Proteomes" id="UP001240639"/>
    </source>
</evidence>
<dbReference type="SUPFAM" id="SSF46785">
    <property type="entry name" value="Winged helix' DNA-binding domain"/>
    <property type="match status" value="1"/>
</dbReference>
<evidence type="ECO:0000313" key="5">
    <source>
        <dbReference type="EMBL" id="MDP4575692.1"/>
    </source>
</evidence>
<dbReference type="InterPro" id="IPR036388">
    <property type="entry name" value="WH-like_DNA-bd_sf"/>
</dbReference>
<dbReference type="Proteomes" id="UP001240639">
    <property type="component" value="Unassembled WGS sequence"/>
</dbReference>
<dbReference type="RefSeq" id="WP_305932950.1">
    <property type="nucleotide sequence ID" value="NZ_JAVAIM010000001.1"/>
</dbReference>
<dbReference type="EMBL" id="JAVAIM010000001">
    <property type="protein sequence ID" value="MDP4575692.1"/>
    <property type="molecule type" value="Genomic_DNA"/>
</dbReference>
<sequence length="237" mass="27386">MSTPLERRLSCFTDLDENDRAILTGLCSDVRTLSAEDDLIEESAPPKQVFIQLEGWAFRYKLLPEGKRQITGYLLPGDICDPFVFVLKRMDHGIGALSDLKCAAVSKDQILEAFNSSPRIARGLWWSSLVDESILRQWLTNLGQRFAYERMAHIFCELWLRMTIVGLADEDEFHLPLTQNQLGDTIGLTPVHVNRTLQRMRSESLIEFEQRRLKICDIDKLKDIAEFNSDYLHLERR</sequence>
<evidence type="ECO:0000256" key="1">
    <source>
        <dbReference type="ARBA" id="ARBA00023015"/>
    </source>
</evidence>
<dbReference type="SMART" id="SM00419">
    <property type="entry name" value="HTH_CRP"/>
    <property type="match status" value="1"/>
</dbReference>
<dbReference type="InterPro" id="IPR012318">
    <property type="entry name" value="HTH_CRP"/>
</dbReference>
<dbReference type="InterPro" id="IPR000595">
    <property type="entry name" value="cNMP-bd_dom"/>
</dbReference>
<keyword evidence="2" id="KW-0238">DNA-binding</keyword>
<evidence type="ECO:0000256" key="3">
    <source>
        <dbReference type="ARBA" id="ARBA00023163"/>
    </source>
</evidence>
<keyword evidence="1" id="KW-0805">Transcription regulation</keyword>
<dbReference type="Pfam" id="PF00027">
    <property type="entry name" value="cNMP_binding"/>
    <property type="match status" value="1"/>
</dbReference>
<dbReference type="SUPFAM" id="SSF51206">
    <property type="entry name" value="cAMP-binding domain-like"/>
    <property type="match status" value="1"/>
</dbReference>
<dbReference type="Pfam" id="PF13545">
    <property type="entry name" value="HTH_Crp_2"/>
    <property type="match status" value="1"/>
</dbReference>
<evidence type="ECO:0000256" key="2">
    <source>
        <dbReference type="ARBA" id="ARBA00023125"/>
    </source>
</evidence>
<evidence type="ECO:0000259" key="4">
    <source>
        <dbReference type="PROSITE" id="PS51063"/>
    </source>
</evidence>
<comment type="caution">
    <text evidence="5">The sequence shown here is derived from an EMBL/GenBank/DDBJ whole genome shotgun (WGS) entry which is preliminary data.</text>
</comment>
<dbReference type="InterPro" id="IPR018490">
    <property type="entry name" value="cNMP-bd_dom_sf"/>
</dbReference>
<name>A0ABT9HRA9_9SPHN</name>
<dbReference type="InterPro" id="IPR036390">
    <property type="entry name" value="WH_DNA-bd_sf"/>
</dbReference>
<gene>
    <name evidence="5" type="ORF">Q9K02_11130</name>
</gene>
<dbReference type="Gene3D" id="2.60.120.10">
    <property type="entry name" value="Jelly Rolls"/>
    <property type="match status" value="1"/>
</dbReference>